<dbReference type="InterPro" id="IPR029058">
    <property type="entry name" value="AB_hydrolase_fold"/>
</dbReference>
<dbReference type="RefSeq" id="WP_206847572.1">
    <property type="nucleotide sequence ID" value="NZ_CP065956.1"/>
</dbReference>
<keyword evidence="4" id="KW-1185">Reference proteome</keyword>
<proteinExistence type="predicted"/>
<dbReference type="SUPFAM" id="SSF53474">
    <property type="entry name" value="alpha/beta-Hydrolases"/>
    <property type="match status" value="1"/>
</dbReference>
<sequence>MTNEALKEEVNVIIGDLALPGTLEIPPGARGIVLFAHGSGSSRFSPRNQFVARKLREKGSATLLFDLLTSDEEAEDEFSGIYRFDIGLLAQRLVGAAHWLKIQRLTRSFSIGFFGSSTGGGAALVAAAELGEKVKAVVSRGGRPDLAGESLSKVKSPTLLIVGGLDEFVLRINEQALDLLRCEKELVVISGASHLFEEPGTLDQVANVAADWFSRHWPKSL</sequence>
<evidence type="ECO:0000259" key="2">
    <source>
        <dbReference type="Pfam" id="PF01738"/>
    </source>
</evidence>
<reference evidence="3 4" key="1">
    <citation type="submission" date="2020-12" db="EMBL/GenBank/DDBJ databases">
        <authorList>
            <person name="Awala S.I."/>
            <person name="Gwak J.-H."/>
            <person name="Kim S.-J."/>
            <person name="Rhee S.-K."/>
        </authorList>
    </citation>
    <scope>NUCLEOTIDE SEQUENCE [LARGE SCALE GENOMIC DNA]</scope>
    <source>
        <strain evidence="3 4">IT5</strain>
    </source>
</reference>
<accession>A0ABX7PWU7</accession>
<evidence type="ECO:0000313" key="4">
    <source>
        <dbReference type="Proteomes" id="UP000663088"/>
    </source>
</evidence>
<dbReference type="PANTHER" id="PTHR22946">
    <property type="entry name" value="DIENELACTONE HYDROLASE DOMAIN-CONTAINING PROTEIN-RELATED"/>
    <property type="match status" value="1"/>
</dbReference>
<organism evidence="3 4">
    <name type="scientific">Candidatus Methylacidiphilum infernorum</name>
    <dbReference type="NCBI Taxonomy" id="511746"/>
    <lineage>
        <taxon>Bacteria</taxon>
        <taxon>Pseudomonadati</taxon>
        <taxon>Verrucomicrobiota</taxon>
        <taxon>Methylacidiphilae</taxon>
        <taxon>Methylacidiphilales</taxon>
        <taxon>Methylacidiphilaceae</taxon>
        <taxon>Methylacidiphilum (ex Ratnadevi et al. 2023)</taxon>
    </lineage>
</organism>
<evidence type="ECO:0000313" key="3">
    <source>
        <dbReference type="EMBL" id="QSR87121.1"/>
    </source>
</evidence>
<name>A0ABX7PWU7_9BACT</name>
<dbReference type="EMBL" id="CP065956">
    <property type="protein sequence ID" value="QSR87121.1"/>
    <property type="molecule type" value="Genomic_DNA"/>
</dbReference>
<gene>
    <name evidence="3" type="ORF">EM20IM_01875</name>
</gene>
<protein>
    <submittedName>
        <fullName evidence="3">Dienelactone hydrolase family protein</fullName>
    </submittedName>
</protein>
<dbReference type="PANTHER" id="PTHR22946:SF9">
    <property type="entry name" value="POLYKETIDE TRANSFERASE AF380"/>
    <property type="match status" value="1"/>
</dbReference>
<dbReference type="InterPro" id="IPR050261">
    <property type="entry name" value="FrsA_esterase"/>
</dbReference>
<dbReference type="Gene3D" id="3.40.50.1820">
    <property type="entry name" value="alpha/beta hydrolase"/>
    <property type="match status" value="1"/>
</dbReference>
<dbReference type="InterPro" id="IPR002925">
    <property type="entry name" value="Dienelactn_hydro"/>
</dbReference>
<dbReference type="Proteomes" id="UP000663088">
    <property type="component" value="Chromosome"/>
</dbReference>
<dbReference type="Pfam" id="PF01738">
    <property type="entry name" value="DLH"/>
    <property type="match status" value="1"/>
</dbReference>
<keyword evidence="1 3" id="KW-0378">Hydrolase</keyword>
<dbReference type="GO" id="GO:0016787">
    <property type="term" value="F:hydrolase activity"/>
    <property type="evidence" value="ECO:0007669"/>
    <property type="project" value="UniProtKB-KW"/>
</dbReference>
<feature type="domain" description="Dienelactone hydrolase" evidence="2">
    <location>
        <begin position="27"/>
        <end position="211"/>
    </location>
</feature>
<evidence type="ECO:0000256" key="1">
    <source>
        <dbReference type="ARBA" id="ARBA00022801"/>
    </source>
</evidence>